<protein>
    <submittedName>
        <fullName evidence="2">PrgI family protein</fullName>
    </submittedName>
</protein>
<organism evidence="1 2">
    <name type="scientific">Setaria digitata</name>
    <dbReference type="NCBI Taxonomy" id="48799"/>
    <lineage>
        <taxon>Eukaryota</taxon>
        <taxon>Metazoa</taxon>
        <taxon>Ecdysozoa</taxon>
        <taxon>Nematoda</taxon>
        <taxon>Chromadorea</taxon>
        <taxon>Rhabditida</taxon>
        <taxon>Spirurina</taxon>
        <taxon>Spiruromorpha</taxon>
        <taxon>Filarioidea</taxon>
        <taxon>Setariidae</taxon>
        <taxon>Setaria</taxon>
    </lineage>
</organism>
<accession>A0A915PQU0</accession>
<proteinExistence type="predicted"/>
<reference evidence="2" key="1">
    <citation type="submission" date="2022-11" db="UniProtKB">
        <authorList>
            <consortium name="WormBaseParasite"/>
        </authorList>
    </citation>
    <scope>IDENTIFICATION</scope>
</reference>
<dbReference type="Proteomes" id="UP000887581">
    <property type="component" value="Unplaced"/>
</dbReference>
<evidence type="ECO:0000313" key="1">
    <source>
        <dbReference type="Proteomes" id="UP000887581"/>
    </source>
</evidence>
<name>A0A915PQU0_9BILA</name>
<sequence>MTKRKLNIEQRKKFKGDVVNLDRKIYLQLLLVGAIQMVPSKIIGKMILTGTILLVTPVWLGKKHSVPQHEFSLTQKLALNRWSVEDIGREGFDKTTEKDERTSRR</sequence>
<dbReference type="AlphaFoldDB" id="A0A915PQU0"/>
<dbReference type="WBParaSite" id="sdigi.contig33.g2358.t1">
    <property type="protein sequence ID" value="sdigi.contig33.g2358.t1"/>
    <property type="gene ID" value="sdigi.contig33.g2358"/>
</dbReference>
<keyword evidence="1" id="KW-1185">Reference proteome</keyword>
<evidence type="ECO:0000313" key="2">
    <source>
        <dbReference type="WBParaSite" id="sdigi.contig33.g2358.t1"/>
    </source>
</evidence>